<evidence type="ECO:0000256" key="1">
    <source>
        <dbReference type="ARBA" id="ARBA00022801"/>
    </source>
</evidence>
<keyword evidence="5" id="KW-1185">Reference proteome</keyword>
<protein>
    <submittedName>
        <fullName evidence="4">Sialate O-acetylesterase</fullName>
    </submittedName>
</protein>
<evidence type="ECO:0000313" key="5">
    <source>
        <dbReference type="Proteomes" id="UP001598138"/>
    </source>
</evidence>
<feature type="signal peptide" evidence="2">
    <location>
        <begin position="1"/>
        <end position="18"/>
    </location>
</feature>
<evidence type="ECO:0000259" key="3">
    <source>
        <dbReference type="Pfam" id="PF03629"/>
    </source>
</evidence>
<feature type="domain" description="Sialate O-acetylesterase" evidence="3">
    <location>
        <begin position="121"/>
        <end position="318"/>
    </location>
</feature>
<gene>
    <name evidence="4" type="ORF">U0R10_09285</name>
</gene>
<dbReference type="SUPFAM" id="SSF52266">
    <property type="entry name" value="SGNH hydrolase"/>
    <property type="match status" value="1"/>
</dbReference>
<feature type="chain" id="PRO_5047423831" evidence="2">
    <location>
        <begin position="19"/>
        <end position="721"/>
    </location>
</feature>
<dbReference type="EMBL" id="JBBKXZ010000003">
    <property type="protein sequence ID" value="MFD3394816.1"/>
    <property type="molecule type" value="Genomic_DNA"/>
</dbReference>
<dbReference type="Pfam" id="PF03629">
    <property type="entry name" value="SASA"/>
    <property type="match status" value="1"/>
</dbReference>
<dbReference type="Gene3D" id="3.40.50.1110">
    <property type="entry name" value="SGNH hydrolase"/>
    <property type="match status" value="1"/>
</dbReference>
<organism evidence="4 5">
    <name type="scientific">Aquirufa avitistagni</name>
    <dbReference type="NCBI Taxonomy" id="3104728"/>
    <lineage>
        <taxon>Bacteria</taxon>
        <taxon>Pseudomonadati</taxon>
        <taxon>Bacteroidota</taxon>
        <taxon>Cytophagia</taxon>
        <taxon>Cytophagales</taxon>
        <taxon>Flectobacillaceae</taxon>
        <taxon>Aquirufa</taxon>
    </lineage>
</organism>
<name>A0ABW6DDL0_9BACT</name>
<reference evidence="4 5" key="1">
    <citation type="submission" date="2024-03" db="EMBL/GenBank/DDBJ databases">
        <title>Aquirufa genome sequencing.</title>
        <authorList>
            <person name="Pitt A."/>
            <person name="Hahn M.W."/>
        </authorList>
    </citation>
    <scope>NUCLEOTIDE SEQUENCE [LARGE SCALE GENOMIC DNA]</scope>
    <source>
        <strain evidence="4 5">OSTEICH-129V</strain>
    </source>
</reference>
<keyword evidence="1" id="KW-0378">Hydrolase</keyword>
<keyword evidence="2" id="KW-0732">Signal</keyword>
<comment type="caution">
    <text evidence="4">The sequence shown here is derived from an EMBL/GenBank/DDBJ whole genome shotgun (WGS) entry which is preliminary data.</text>
</comment>
<evidence type="ECO:0000256" key="2">
    <source>
        <dbReference type="SAM" id="SignalP"/>
    </source>
</evidence>
<evidence type="ECO:0000313" key="4">
    <source>
        <dbReference type="EMBL" id="MFD3394816.1"/>
    </source>
</evidence>
<dbReference type="Proteomes" id="UP001598138">
    <property type="component" value="Unassembled WGS sequence"/>
</dbReference>
<accession>A0ABW6DDL0</accession>
<dbReference type="InterPro" id="IPR005181">
    <property type="entry name" value="SASA"/>
</dbReference>
<proteinExistence type="predicted"/>
<dbReference type="InterPro" id="IPR036514">
    <property type="entry name" value="SGNH_hydro_sf"/>
</dbReference>
<sequence>MKRILGIFFCLLPSLITAQVTISYPHNRQVFQRNNANEANFSILGNCVTTATSVQVKLVPVQANQGTLVNWTSLDANPAGGLFQGQVKAKGGWYTLWIRSLVNGKALDSTSLSRVGVGENFIIAGQSNAQGTMWRQGEKGAVDDRVICANVYSFFTEYNQNPDHRLLKNLTTDFPFTDFAQMSDQTTIGPLGLSKYYWAKLGDSLVTKLNVPVCFINVAWLGTSMQNWAESSRGLATENPWAAGQMFATGFPYNNLKRASELYGVKNGVRAILWHQGESDTYHKKVDKVQYKKYFVEVIETLRRQTGLTIPWVISEVSFGATAYYGFPGIVDGTCTTPLWNPEIIAGQKEMLTDGIFTELYSGPNTDQVEIPRANDIYASCVHFTPNAYSQLADLWEDKLNASFFANSKPVLPALLPSIMLQCGPANELVVSTKSNFAKTQWLSTSESVISTQSTKQTLSPGKYSLRFEDALGNEFSVPAFEISNLTPPQTPVVTSKGELIACQGGSVELSVSSGSGSYRWSTNDTLKVIKVTNSGAYTVSMTNSLGCKSALSAPVQVSFLDLPAKPSLTVASPYFIAATQKPAGTEYIWKQDGRILTETGSQLRVNASGTYSVYAAKKYSPAITCLSTAADLSYILPADGGMSFYPNPMVSPGSIIQSVSDLKGAVYTLYAVDGRLVLQGVIPTDGAFLLPSGAVGKGLYKLVLATSSGTSYTRSILVNE</sequence>
<dbReference type="RefSeq" id="WP_377983691.1">
    <property type="nucleotide sequence ID" value="NZ_JBBKXZ010000003.1"/>
</dbReference>